<protein>
    <submittedName>
        <fullName evidence="1">Uncharacterized protein</fullName>
    </submittedName>
</protein>
<dbReference type="AlphaFoldDB" id="A0A8R1IDG9"/>
<accession>A0A8R1IDG9</accession>
<proteinExistence type="predicted"/>
<evidence type="ECO:0000313" key="1">
    <source>
        <dbReference type="EnsemblMetazoa" id="CJA27642.1"/>
    </source>
</evidence>
<reference evidence="2" key="1">
    <citation type="submission" date="2010-08" db="EMBL/GenBank/DDBJ databases">
        <authorList>
            <consortium name="Caenorhabditis japonica Sequencing Consortium"/>
            <person name="Wilson R.K."/>
        </authorList>
    </citation>
    <scope>NUCLEOTIDE SEQUENCE [LARGE SCALE GENOMIC DNA]</scope>
    <source>
        <strain evidence="2">DF5081</strain>
    </source>
</reference>
<dbReference type="Proteomes" id="UP000005237">
    <property type="component" value="Unassembled WGS sequence"/>
</dbReference>
<dbReference type="EnsemblMetazoa" id="CJA27642.1">
    <property type="protein sequence ID" value="CJA27642.1"/>
    <property type="gene ID" value="WBGene00183215"/>
</dbReference>
<name>A0A8R1IDG9_CAEJA</name>
<organism evidence="1 2">
    <name type="scientific">Caenorhabditis japonica</name>
    <dbReference type="NCBI Taxonomy" id="281687"/>
    <lineage>
        <taxon>Eukaryota</taxon>
        <taxon>Metazoa</taxon>
        <taxon>Ecdysozoa</taxon>
        <taxon>Nematoda</taxon>
        <taxon>Chromadorea</taxon>
        <taxon>Rhabditida</taxon>
        <taxon>Rhabditina</taxon>
        <taxon>Rhabditomorpha</taxon>
        <taxon>Rhabditoidea</taxon>
        <taxon>Rhabditidae</taxon>
        <taxon>Peloderinae</taxon>
        <taxon>Caenorhabditis</taxon>
    </lineage>
</organism>
<sequence>MIGGLQRAAMQVRSTEVSDSACINNETLLDRFRWTEWHSTSWADFDGPNGWISRNQMSGFRGTTAPEIDTLNVSSSGAHLLTPS</sequence>
<evidence type="ECO:0000313" key="2">
    <source>
        <dbReference type="Proteomes" id="UP000005237"/>
    </source>
</evidence>
<reference evidence="1" key="2">
    <citation type="submission" date="2022-06" db="UniProtKB">
        <authorList>
            <consortium name="EnsemblMetazoa"/>
        </authorList>
    </citation>
    <scope>IDENTIFICATION</scope>
    <source>
        <strain evidence="1">DF5081</strain>
    </source>
</reference>
<keyword evidence="2" id="KW-1185">Reference proteome</keyword>